<sequence>MFRHTAAPLGAALIALMSAAPVHAASPEEQAVLAPFQSILDAIAKRDRNLMRDNMLPGGMATLKRGDKITQLHFDSFIDHIPVTGTQQLQERIYNPLVKIDDDIAVIWTEYQFFIDGKVDHCGTDIAHLVKRDGRWLVAGIADTQRKDCP</sequence>
<name>A0ABW8K9B1_9GAMM</name>
<keyword evidence="3" id="KW-1185">Reference proteome</keyword>
<dbReference type="EMBL" id="JADIKD010000011">
    <property type="protein sequence ID" value="MFK2918347.1"/>
    <property type="molecule type" value="Genomic_DNA"/>
</dbReference>
<dbReference type="Gene3D" id="3.10.450.50">
    <property type="match status" value="1"/>
</dbReference>
<reference evidence="2 3" key="1">
    <citation type="submission" date="2020-10" db="EMBL/GenBank/DDBJ databases">
        <title>Phylogeny of dyella-like bacteria.</title>
        <authorList>
            <person name="Fu J."/>
        </authorList>
    </citation>
    <scope>NUCLEOTIDE SEQUENCE [LARGE SCALE GENOMIC DNA]</scope>
    <source>
        <strain evidence="2 3">BB4</strain>
    </source>
</reference>
<evidence type="ECO:0000313" key="2">
    <source>
        <dbReference type="EMBL" id="MFK2918347.1"/>
    </source>
</evidence>
<keyword evidence="1" id="KW-0732">Signal</keyword>
<organism evidence="2 3">
    <name type="scientific">Dyella koreensis</name>
    <dbReference type="NCBI Taxonomy" id="311235"/>
    <lineage>
        <taxon>Bacteria</taxon>
        <taxon>Pseudomonadati</taxon>
        <taxon>Pseudomonadota</taxon>
        <taxon>Gammaproteobacteria</taxon>
        <taxon>Lysobacterales</taxon>
        <taxon>Rhodanobacteraceae</taxon>
        <taxon>Dyella</taxon>
    </lineage>
</organism>
<feature type="signal peptide" evidence="1">
    <location>
        <begin position="1"/>
        <end position="24"/>
    </location>
</feature>
<protein>
    <recommendedName>
        <fullName evidence="4">Nuclear transport factor 2 family protein</fullName>
    </recommendedName>
</protein>
<accession>A0ABW8K9B1</accession>
<dbReference type="InterPro" id="IPR032710">
    <property type="entry name" value="NTF2-like_dom_sf"/>
</dbReference>
<gene>
    <name evidence="2" type="ORF">ISS97_13825</name>
</gene>
<evidence type="ECO:0008006" key="4">
    <source>
        <dbReference type="Google" id="ProtNLM"/>
    </source>
</evidence>
<evidence type="ECO:0000313" key="3">
    <source>
        <dbReference type="Proteomes" id="UP001620408"/>
    </source>
</evidence>
<feature type="chain" id="PRO_5046599169" description="Nuclear transport factor 2 family protein" evidence="1">
    <location>
        <begin position="25"/>
        <end position="150"/>
    </location>
</feature>
<dbReference type="Proteomes" id="UP001620408">
    <property type="component" value="Unassembled WGS sequence"/>
</dbReference>
<proteinExistence type="predicted"/>
<dbReference type="SUPFAM" id="SSF54427">
    <property type="entry name" value="NTF2-like"/>
    <property type="match status" value="1"/>
</dbReference>
<comment type="caution">
    <text evidence="2">The sequence shown here is derived from an EMBL/GenBank/DDBJ whole genome shotgun (WGS) entry which is preliminary data.</text>
</comment>
<evidence type="ECO:0000256" key="1">
    <source>
        <dbReference type="SAM" id="SignalP"/>
    </source>
</evidence>